<evidence type="ECO:0000313" key="2">
    <source>
        <dbReference type="Proteomes" id="UP001596435"/>
    </source>
</evidence>
<dbReference type="Proteomes" id="UP001596435">
    <property type="component" value="Unassembled WGS sequence"/>
</dbReference>
<sequence length="103" mass="10921">METETDLPRPVAEELRDRAGAFVNSHVDLWVAVEGEETLVLAGDDARALFQAAADWLGEGSRHEVADLRWTRQPATPTQALRLRLVPPGTAAAVIPAPGGAAG</sequence>
<name>A0ABW2G1F0_9ACTN</name>
<accession>A0ABW2G1F0</accession>
<protein>
    <submittedName>
        <fullName evidence="1">Uncharacterized protein</fullName>
    </submittedName>
</protein>
<organism evidence="1 2">
    <name type="scientific">Kitasatospora paranensis</name>
    <dbReference type="NCBI Taxonomy" id="258053"/>
    <lineage>
        <taxon>Bacteria</taxon>
        <taxon>Bacillati</taxon>
        <taxon>Actinomycetota</taxon>
        <taxon>Actinomycetes</taxon>
        <taxon>Kitasatosporales</taxon>
        <taxon>Streptomycetaceae</taxon>
        <taxon>Kitasatospora</taxon>
    </lineage>
</organism>
<comment type="caution">
    <text evidence="1">The sequence shown here is derived from an EMBL/GenBank/DDBJ whole genome shotgun (WGS) entry which is preliminary data.</text>
</comment>
<dbReference type="EMBL" id="JBHTAJ010000066">
    <property type="protein sequence ID" value="MFC7183336.1"/>
    <property type="molecule type" value="Genomic_DNA"/>
</dbReference>
<evidence type="ECO:0000313" key="1">
    <source>
        <dbReference type="EMBL" id="MFC7183336.1"/>
    </source>
</evidence>
<keyword evidence="2" id="KW-1185">Reference proteome</keyword>
<dbReference type="RefSeq" id="WP_380232309.1">
    <property type="nucleotide sequence ID" value="NZ_JBHTAJ010000066.1"/>
</dbReference>
<reference evidence="2" key="1">
    <citation type="journal article" date="2019" name="Int. J. Syst. Evol. Microbiol.">
        <title>The Global Catalogue of Microorganisms (GCM) 10K type strain sequencing project: providing services to taxonomists for standard genome sequencing and annotation.</title>
        <authorList>
            <consortium name="The Broad Institute Genomics Platform"/>
            <consortium name="The Broad Institute Genome Sequencing Center for Infectious Disease"/>
            <person name="Wu L."/>
            <person name="Ma J."/>
        </authorList>
    </citation>
    <scope>NUCLEOTIDE SEQUENCE [LARGE SCALE GENOMIC DNA]</scope>
    <source>
        <strain evidence="2">CGMCC 1.12859</strain>
    </source>
</reference>
<gene>
    <name evidence="1" type="ORF">ACFQMG_27700</name>
</gene>
<proteinExistence type="predicted"/>